<keyword evidence="2" id="KW-0456">Lyase</keyword>
<dbReference type="AlphaFoldDB" id="A0A932CLK5"/>
<protein>
    <submittedName>
        <fullName evidence="3">Enoyl-CoA hydratase/isomerase family protein</fullName>
    </submittedName>
</protein>
<evidence type="ECO:0000256" key="2">
    <source>
        <dbReference type="ARBA" id="ARBA00023239"/>
    </source>
</evidence>
<evidence type="ECO:0000313" key="4">
    <source>
        <dbReference type="Proteomes" id="UP000769766"/>
    </source>
</evidence>
<dbReference type="InterPro" id="IPR014748">
    <property type="entry name" value="Enoyl-CoA_hydra_C"/>
</dbReference>
<reference evidence="3" key="1">
    <citation type="submission" date="2020-07" db="EMBL/GenBank/DDBJ databases">
        <title>Huge and variable diversity of episymbiotic CPR bacteria and DPANN archaea in groundwater ecosystems.</title>
        <authorList>
            <person name="He C.Y."/>
            <person name="Keren R."/>
            <person name="Whittaker M."/>
            <person name="Farag I.F."/>
            <person name="Doudna J."/>
            <person name="Cate J.H.D."/>
            <person name="Banfield J.F."/>
        </authorList>
    </citation>
    <scope>NUCLEOTIDE SEQUENCE</scope>
    <source>
        <strain evidence="3">NC_groundwater_672_Ag_B-0.1um_62_36</strain>
    </source>
</reference>
<dbReference type="Gene3D" id="1.10.12.10">
    <property type="entry name" value="Lyase 2-enoyl-coa Hydratase, Chain A, domain 2"/>
    <property type="match status" value="1"/>
</dbReference>
<sequence>MAEDILLVDQAERICTLTINRPEKRNSLTPDLLLRLADEMERLRNDPSVRVVILRGAGDQAFCSGYDISQIPTRGIKAPSPVEVLNRALETIELFPYPVIGMLNGHTMGAGFELAATCDLRLASEAALFAVPPARLGALYSASGTRRFINLLGAAATKEILFTGRAFNVQRAWEMGFLNRVAPLKDLPALTHEVAHEIAENAPLSVKGTKRIISILLSYPQIGPEHRTEMEGLIHQCFQSDDLKEGQRAFLERRKPN</sequence>
<dbReference type="EMBL" id="JACPRF010000047">
    <property type="protein sequence ID" value="MBI2875561.1"/>
    <property type="molecule type" value="Genomic_DNA"/>
</dbReference>
<dbReference type="CDD" id="cd06558">
    <property type="entry name" value="crotonase-like"/>
    <property type="match status" value="1"/>
</dbReference>
<proteinExistence type="inferred from homology"/>
<gene>
    <name evidence="3" type="ORF">HYY20_01620</name>
</gene>
<dbReference type="GO" id="GO:0006635">
    <property type="term" value="P:fatty acid beta-oxidation"/>
    <property type="evidence" value="ECO:0007669"/>
    <property type="project" value="TreeGrafter"/>
</dbReference>
<comment type="caution">
    <text evidence="3">The sequence shown here is derived from an EMBL/GenBank/DDBJ whole genome shotgun (WGS) entry which is preliminary data.</text>
</comment>
<dbReference type="Pfam" id="PF00378">
    <property type="entry name" value="ECH_1"/>
    <property type="match status" value="1"/>
</dbReference>
<organism evidence="3 4">
    <name type="scientific">Tectimicrobiota bacterium</name>
    <dbReference type="NCBI Taxonomy" id="2528274"/>
    <lineage>
        <taxon>Bacteria</taxon>
        <taxon>Pseudomonadati</taxon>
        <taxon>Nitrospinota/Tectimicrobiota group</taxon>
        <taxon>Candidatus Tectimicrobiota</taxon>
    </lineage>
</organism>
<dbReference type="SUPFAM" id="SSF52096">
    <property type="entry name" value="ClpP/crotonase"/>
    <property type="match status" value="1"/>
</dbReference>
<evidence type="ECO:0000313" key="3">
    <source>
        <dbReference type="EMBL" id="MBI2875561.1"/>
    </source>
</evidence>
<dbReference type="InterPro" id="IPR029045">
    <property type="entry name" value="ClpP/crotonase-like_dom_sf"/>
</dbReference>
<dbReference type="GO" id="GO:0016829">
    <property type="term" value="F:lyase activity"/>
    <property type="evidence" value="ECO:0007669"/>
    <property type="project" value="UniProtKB-KW"/>
</dbReference>
<accession>A0A932CLK5</accession>
<evidence type="ECO:0000256" key="1">
    <source>
        <dbReference type="ARBA" id="ARBA00005254"/>
    </source>
</evidence>
<comment type="similarity">
    <text evidence="1">Belongs to the enoyl-CoA hydratase/isomerase family.</text>
</comment>
<dbReference type="Proteomes" id="UP000769766">
    <property type="component" value="Unassembled WGS sequence"/>
</dbReference>
<dbReference type="PANTHER" id="PTHR11941:SF54">
    <property type="entry name" value="ENOYL-COA HYDRATASE, MITOCHONDRIAL"/>
    <property type="match status" value="1"/>
</dbReference>
<name>A0A932CLK5_UNCTE</name>
<dbReference type="Gene3D" id="3.90.226.10">
    <property type="entry name" value="2-enoyl-CoA Hydratase, Chain A, domain 1"/>
    <property type="match status" value="1"/>
</dbReference>
<dbReference type="InterPro" id="IPR001753">
    <property type="entry name" value="Enoyl-CoA_hydra/iso"/>
</dbReference>
<feature type="non-terminal residue" evidence="3">
    <location>
        <position position="257"/>
    </location>
</feature>
<dbReference type="PANTHER" id="PTHR11941">
    <property type="entry name" value="ENOYL-COA HYDRATASE-RELATED"/>
    <property type="match status" value="1"/>
</dbReference>